<reference evidence="6 7" key="1">
    <citation type="submission" date="2019-02" db="EMBL/GenBank/DDBJ databases">
        <title>Deep-cultivation of Planctomycetes and their phenomic and genomic characterization uncovers novel biology.</title>
        <authorList>
            <person name="Wiegand S."/>
            <person name="Jogler M."/>
            <person name="Boedeker C."/>
            <person name="Pinto D."/>
            <person name="Vollmers J."/>
            <person name="Rivas-Marin E."/>
            <person name="Kohn T."/>
            <person name="Peeters S.H."/>
            <person name="Heuer A."/>
            <person name="Rast P."/>
            <person name="Oberbeckmann S."/>
            <person name="Bunk B."/>
            <person name="Jeske O."/>
            <person name="Meyerdierks A."/>
            <person name="Storesund J.E."/>
            <person name="Kallscheuer N."/>
            <person name="Luecker S."/>
            <person name="Lage O.M."/>
            <person name="Pohl T."/>
            <person name="Merkel B.J."/>
            <person name="Hornburger P."/>
            <person name="Mueller R.-W."/>
            <person name="Bruemmer F."/>
            <person name="Labrenz M."/>
            <person name="Spormann A.M."/>
            <person name="Op den Camp H."/>
            <person name="Overmann J."/>
            <person name="Amann R."/>
            <person name="Jetten M.S.M."/>
            <person name="Mascher T."/>
            <person name="Medema M.H."/>
            <person name="Devos D.P."/>
            <person name="Kaster A.-K."/>
            <person name="Ovreas L."/>
            <person name="Rohde M."/>
            <person name="Galperin M.Y."/>
            <person name="Jogler C."/>
        </authorList>
    </citation>
    <scope>NUCLEOTIDE SEQUENCE [LARGE SCALE GENOMIC DNA]</scope>
    <source>
        <strain evidence="6 7">Pla110</strain>
    </source>
</reference>
<dbReference type="InterPro" id="IPR020625">
    <property type="entry name" value="Schiff_base-form_aldolases_AS"/>
</dbReference>
<sequence length="312" mass="33692">MTDSKLPKPLSGIIPPMITPLKDRNTLDIEGLERLVEHIIAGGVHGLFVLGTTGEAPSLSYQLRQEVLERTCNLVKGRIPVIVGITDTSYVESVNLAEFAADCGADAVVLAAPYYFPAGQPELLEYVTHIAPELPLPMYLYNMPSLTKVTFDPSMVKQALDIPNVIGLKDSSGNMIYLHEIIQICKDRPDFTLLVGPEQLLAESVLMGGHGGINGGANLAPKLYVDLYNAAKAEDMATVRKLHNQVMELAMSIYTVGKHGSTYLKGLKCALSCAGICSDMLAEPFTNFKDAERAQVNSALEKLGLLSDKASC</sequence>
<dbReference type="Pfam" id="PF00701">
    <property type="entry name" value="DHDPS"/>
    <property type="match status" value="1"/>
</dbReference>
<feature type="active site" description="Proton donor/acceptor" evidence="4">
    <location>
        <position position="141"/>
    </location>
</feature>
<comment type="similarity">
    <text evidence="3">Belongs to the DapA family.</text>
</comment>
<feature type="binding site" evidence="5">
    <location>
        <position position="53"/>
    </location>
    <ligand>
        <name>pyruvate</name>
        <dbReference type="ChEBI" id="CHEBI:15361"/>
    </ligand>
</feature>
<evidence type="ECO:0000313" key="6">
    <source>
        <dbReference type="EMBL" id="QDU81966.1"/>
    </source>
</evidence>
<keyword evidence="7" id="KW-1185">Reference proteome</keyword>
<dbReference type="PROSITE" id="PS00666">
    <property type="entry name" value="DHDPS_2"/>
    <property type="match status" value="1"/>
</dbReference>
<dbReference type="Proteomes" id="UP000317178">
    <property type="component" value="Chromosome"/>
</dbReference>
<proteinExistence type="inferred from homology"/>
<organism evidence="6 7">
    <name type="scientific">Polystyrenella longa</name>
    <dbReference type="NCBI Taxonomy" id="2528007"/>
    <lineage>
        <taxon>Bacteria</taxon>
        <taxon>Pseudomonadati</taxon>
        <taxon>Planctomycetota</taxon>
        <taxon>Planctomycetia</taxon>
        <taxon>Planctomycetales</taxon>
        <taxon>Planctomycetaceae</taxon>
        <taxon>Polystyrenella</taxon>
    </lineage>
</organism>
<dbReference type="KEGG" id="plon:Pla110_37180"/>
<dbReference type="EMBL" id="CP036281">
    <property type="protein sequence ID" value="QDU81966.1"/>
    <property type="molecule type" value="Genomic_DNA"/>
</dbReference>
<evidence type="ECO:0000256" key="3">
    <source>
        <dbReference type="PIRNR" id="PIRNR001365"/>
    </source>
</evidence>
<evidence type="ECO:0000256" key="5">
    <source>
        <dbReference type="PIRSR" id="PIRSR001365-2"/>
    </source>
</evidence>
<evidence type="ECO:0000256" key="2">
    <source>
        <dbReference type="ARBA" id="ARBA00023270"/>
    </source>
</evidence>
<keyword evidence="2" id="KW-0704">Schiff base</keyword>
<dbReference type="AlphaFoldDB" id="A0A518CRW1"/>
<dbReference type="OrthoDB" id="9782828at2"/>
<dbReference type="SMART" id="SM01130">
    <property type="entry name" value="DHDPS"/>
    <property type="match status" value="1"/>
</dbReference>
<dbReference type="CDD" id="cd00408">
    <property type="entry name" value="DHDPS-like"/>
    <property type="match status" value="1"/>
</dbReference>
<dbReference type="RefSeq" id="WP_144997752.1">
    <property type="nucleotide sequence ID" value="NZ_CP036281.1"/>
</dbReference>
<protein>
    <submittedName>
        <fullName evidence="6">Putative 2-keto-3-deoxy-galactonate aldolase YagE</fullName>
        <ecNumber evidence="6">4.1.2.-</ecNumber>
    </submittedName>
</protein>
<accession>A0A518CRW1</accession>
<dbReference type="InterPro" id="IPR013785">
    <property type="entry name" value="Aldolase_TIM"/>
</dbReference>
<dbReference type="GO" id="GO:0005829">
    <property type="term" value="C:cytosol"/>
    <property type="evidence" value="ECO:0007669"/>
    <property type="project" value="TreeGrafter"/>
</dbReference>
<dbReference type="EC" id="4.1.2.-" evidence="6"/>
<dbReference type="GO" id="GO:0008747">
    <property type="term" value="F:N-acetylneuraminate lyase activity"/>
    <property type="evidence" value="ECO:0007669"/>
    <property type="project" value="TreeGrafter"/>
</dbReference>
<gene>
    <name evidence="6" type="primary">yagE</name>
    <name evidence="6" type="ORF">Pla110_37180</name>
</gene>
<evidence type="ECO:0000256" key="4">
    <source>
        <dbReference type="PIRSR" id="PIRSR001365-1"/>
    </source>
</evidence>
<dbReference type="PANTHER" id="PTHR42849">
    <property type="entry name" value="N-ACETYLNEURAMINATE LYASE"/>
    <property type="match status" value="1"/>
</dbReference>
<dbReference type="PANTHER" id="PTHR42849:SF1">
    <property type="entry name" value="N-ACETYLNEURAMINATE LYASE"/>
    <property type="match status" value="1"/>
</dbReference>
<dbReference type="InterPro" id="IPR002220">
    <property type="entry name" value="DapA-like"/>
</dbReference>
<dbReference type="PRINTS" id="PR00146">
    <property type="entry name" value="DHPICSNTHASE"/>
</dbReference>
<name>A0A518CRW1_9PLAN</name>
<feature type="active site" description="Schiff-base intermediate with substrate" evidence="4">
    <location>
        <position position="169"/>
    </location>
</feature>
<keyword evidence="1 3" id="KW-0456">Lyase</keyword>
<dbReference type="SUPFAM" id="SSF51569">
    <property type="entry name" value="Aldolase"/>
    <property type="match status" value="1"/>
</dbReference>
<dbReference type="PIRSF" id="PIRSF001365">
    <property type="entry name" value="DHDPS"/>
    <property type="match status" value="1"/>
</dbReference>
<evidence type="ECO:0000313" key="7">
    <source>
        <dbReference type="Proteomes" id="UP000317178"/>
    </source>
</evidence>
<dbReference type="Gene3D" id="3.20.20.70">
    <property type="entry name" value="Aldolase class I"/>
    <property type="match status" value="1"/>
</dbReference>
<dbReference type="GO" id="GO:0019262">
    <property type="term" value="P:N-acetylneuraminate catabolic process"/>
    <property type="evidence" value="ECO:0007669"/>
    <property type="project" value="TreeGrafter"/>
</dbReference>
<evidence type="ECO:0000256" key="1">
    <source>
        <dbReference type="ARBA" id="ARBA00023239"/>
    </source>
</evidence>
<feature type="binding site" evidence="5">
    <location>
        <position position="213"/>
    </location>
    <ligand>
        <name>pyruvate</name>
        <dbReference type="ChEBI" id="CHEBI:15361"/>
    </ligand>
</feature>